<protein>
    <submittedName>
        <fullName evidence="4">CD83 molecule</fullName>
    </submittedName>
</protein>
<dbReference type="InterPro" id="IPR007110">
    <property type="entry name" value="Ig-like_dom"/>
</dbReference>
<keyword evidence="2" id="KW-1133">Transmembrane helix</keyword>
<dbReference type="GO" id="GO:0032733">
    <property type="term" value="P:positive regulation of interleukin-10 production"/>
    <property type="evidence" value="ECO:0007669"/>
    <property type="project" value="Ensembl"/>
</dbReference>
<dbReference type="InterPro" id="IPR036179">
    <property type="entry name" value="Ig-like_dom_sf"/>
</dbReference>
<evidence type="ECO:0000259" key="3">
    <source>
        <dbReference type="PROSITE" id="PS50835"/>
    </source>
</evidence>
<feature type="transmembrane region" description="Helical" evidence="2">
    <location>
        <begin position="189"/>
        <end position="210"/>
    </location>
</feature>
<dbReference type="InterPro" id="IPR013106">
    <property type="entry name" value="Ig_V-set"/>
</dbReference>
<evidence type="ECO:0000313" key="5">
    <source>
        <dbReference type="Proteomes" id="UP000009136"/>
    </source>
</evidence>
<dbReference type="PANTHER" id="PTHR15193:SF1">
    <property type="entry name" value="CD83 ANTIGEN"/>
    <property type="match status" value="1"/>
</dbReference>
<reference evidence="4" key="1">
    <citation type="submission" date="2018-03" db="EMBL/GenBank/DDBJ databases">
        <title>ARS-UCD1.2.</title>
        <authorList>
            <person name="Rosen B.D."/>
            <person name="Bickhart D.M."/>
            <person name="Koren S."/>
            <person name="Schnabel R.D."/>
            <person name="Hall R."/>
            <person name="Zimin A."/>
            <person name="Dreischer C."/>
            <person name="Schultheiss S."/>
            <person name="Schroeder S.G."/>
            <person name="Elsik C.G."/>
            <person name="Couldrey C."/>
            <person name="Liu G.E."/>
            <person name="Van Tassell C.P."/>
            <person name="Phillippy A.M."/>
            <person name="Smith T.P.L."/>
            <person name="Medrano J.F."/>
        </authorList>
    </citation>
    <scope>NUCLEOTIDE SEQUENCE [LARGE SCALE GENOMIC DNA]</scope>
    <source>
        <strain evidence="4">Hereford</strain>
    </source>
</reference>
<reference evidence="4" key="2">
    <citation type="submission" date="2025-08" db="UniProtKB">
        <authorList>
            <consortium name="Ensembl"/>
        </authorList>
    </citation>
    <scope>IDENTIFICATION</scope>
    <source>
        <strain evidence="4">Hereford</strain>
    </source>
</reference>
<dbReference type="Ensembl" id="ENSBTAT00000117298.1">
    <property type="protein sequence ID" value="ENSBTAP00000101778.1"/>
    <property type="gene ID" value="ENSBTAG00000057202.1"/>
</dbReference>
<dbReference type="GO" id="GO:0032743">
    <property type="term" value="P:positive regulation of interleukin-2 production"/>
    <property type="evidence" value="ECO:0007669"/>
    <property type="project" value="Ensembl"/>
</dbReference>
<keyword evidence="2" id="KW-0472">Membrane</keyword>
<feature type="region of interest" description="Disordered" evidence="1">
    <location>
        <begin position="110"/>
        <end position="131"/>
    </location>
</feature>
<evidence type="ECO:0000256" key="2">
    <source>
        <dbReference type="SAM" id="Phobius"/>
    </source>
</evidence>
<feature type="domain" description="Ig-like" evidence="3">
    <location>
        <begin position="68"/>
        <end position="163"/>
    </location>
</feature>
<dbReference type="GO" id="GO:0043367">
    <property type="term" value="P:CD4-positive, alpha-beta T cell differentiation"/>
    <property type="evidence" value="ECO:0007669"/>
    <property type="project" value="Ensembl"/>
</dbReference>
<keyword evidence="5" id="KW-1185">Reference proteome</keyword>
<proteinExistence type="predicted"/>
<keyword evidence="2" id="KW-0812">Transmembrane</keyword>
<feature type="compositionally biased region" description="Polar residues" evidence="1">
    <location>
        <begin position="115"/>
        <end position="127"/>
    </location>
</feature>
<gene>
    <name evidence="4" type="primary">CD83</name>
</gene>
<dbReference type="Gene3D" id="2.60.40.10">
    <property type="entry name" value="Immunoglobulins"/>
    <property type="match status" value="1"/>
</dbReference>
<dbReference type="InterPro" id="IPR013783">
    <property type="entry name" value="Ig-like_fold"/>
</dbReference>
<dbReference type="GO" id="GO:0009897">
    <property type="term" value="C:external side of plasma membrane"/>
    <property type="evidence" value="ECO:0007669"/>
    <property type="project" value="Ensembl"/>
</dbReference>
<dbReference type="Proteomes" id="UP000009136">
    <property type="component" value="Chromosome 23"/>
</dbReference>
<dbReference type="GO" id="GO:0032713">
    <property type="term" value="P:negative regulation of interleukin-4 production"/>
    <property type="evidence" value="ECO:0007669"/>
    <property type="project" value="Ensembl"/>
</dbReference>
<reference evidence="4" key="3">
    <citation type="submission" date="2025-09" db="UniProtKB">
        <authorList>
            <consortium name="Ensembl"/>
        </authorList>
    </citation>
    <scope>IDENTIFICATION</scope>
    <source>
        <strain evidence="4">Hereford</strain>
    </source>
</reference>
<dbReference type="GeneTree" id="ENSGT00390000007302"/>
<sequence>CHHRLGDRGTRSSTQNLVSLPRKGPNSPGSPGSRLCLQGVRRVRARLPSPGSGALHRDCGRRACSLAPATQEVKVACSEDVDLPCTAPWDPLVTYTVSWAKLTDGGAERVEVTQEDLQSPQQRNSSEAPRERLYSLRIQNTTSCNSGTYRCTLVGQEGQRNLTGTVILKVTGCFKGHRGETFKNYRAEIVLLLALVIFYVTLIIFTCKFARQQSIFPDFSKPVLEHAFLPVTSPNKHLEPVTLHKTELV</sequence>
<feature type="region of interest" description="Disordered" evidence="1">
    <location>
        <begin position="1"/>
        <end position="33"/>
    </location>
</feature>
<dbReference type="InterPro" id="IPR003599">
    <property type="entry name" value="Ig_sub"/>
</dbReference>
<evidence type="ECO:0000256" key="1">
    <source>
        <dbReference type="SAM" id="MobiDB-lite"/>
    </source>
</evidence>
<dbReference type="SUPFAM" id="SSF48726">
    <property type="entry name" value="Immunoglobulin"/>
    <property type="match status" value="1"/>
</dbReference>
<dbReference type="PROSITE" id="PS50835">
    <property type="entry name" value="IG_LIKE"/>
    <property type="match status" value="1"/>
</dbReference>
<feature type="compositionally biased region" description="Basic and acidic residues" evidence="1">
    <location>
        <begin position="1"/>
        <end position="10"/>
    </location>
</feature>
<dbReference type="PANTHER" id="PTHR15193">
    <property type="entry name" value="CD83 ANTIGEN"/>
    <property type="match status" value="1"/>
</dbReference>
<dbReference type="SMART" id="SM00409">
    <property type="entry name" value="IG"/>
    <property type="match status" value="1"/>
</dbReference>
<evidence type="ECO:0000313" key="4">
    <source>
        <dbReference type="Ensembl" id="ENSBTAP00000101778.1"/>
    </source>
</evidence>
<dbReference type="GO" id="GO:0043372">
    <property type="term" value="P:positive regulation of CD4-positive, alpha-beta T cell differentiation"/>
    <property type="evidence" value="ECO:0007669"/>
    <property type="project" value="Ensembl"/>
</dbReference>
<dbReference type="Pfam" id="PF07686">
    <property type="entry name" value="V-set"/>
    <property type="match status" value="1"/>
</dbReference>
<dbReference type="AlphaFoldDB" id="A0AAA9TX46"/>
<organism evidence="4 5">
    <name type="scientific">Bos taurus</name>
    <name type="common">Bovine</name>
    <dbReference type="NCBI Taxonomy" id="9913"/>
    <lineage>
        <taxon>Eukaryota</taxon>
        <taxon>Metazoa</taxon>
        <taxon>Chordata</taxon>
        <taxon>Craniata</taxon>
        <taxon>Vertebrata</taxon>
        <taxon>Euteleostomi</taxon>
        <taxon>Mammalia</taxon>
        <taxon>Eutheria</taxon>
        <taxon>Laurasiatheria</taxon>
        <taxon>Artiodactyla</taxon>
        <taxon>Ruminantia</taxon>
        <taxon>Pecora</taxon>
        <taxon>Bovidae</taxon>
        <taxon>Bovinae</taxon>
        <taxon>Bos</taxon>
    </lineage>
</organism>
<accession>A0AAA9TX46</accession>
<name>A0AAA9TX46_BOVIN</name>